<sequence>MRTAIVHFHLVRTALLQYIKLSVPAYKEKYYGNNYNPH</sequence>
<evidence type="ECO:0000313" key="2">
    <source>
        <dbReference type="Proteomes" id="UP000255087"/>
    </source>
</evidence>
<dbReference type="Proteomes" id="UP000255087">
    <property type="component" value="Unassembled WGS sequence"/>
</dbReference>
<reference evidence="1 2" key="1">
    <citation type="submission" date="2018-06" db="EMBL/GenBank/DDBJ databases">
        <authorList>
            <consortium name="Pathogen Informatics"/>
            <person name="Doyle S."/>
        </authorList>
    </citation>
    <scope>NUCLEOTIDE SEQUENCE [LARGE SCALE GENOMIC DNA]</scope>
    <source>
        <strain evidence="1 2">NCTC8580</strain>
    </source>
</reference>
<gene>
    <name evidence="1" type="ORF">NCTC8580_04737</name>
</gene>
<organism evidence="1 2">
    <name type="scientific">Yersinia pseudotuberculosis</name>
    <dbReference type="NCBI Taxonomy" id="633"/>
    <lineage>
        <taxon>Bacteria</taxon>
        <taxon>Pseudomonadati</taxon>
        <taxon>Pseudomonadota</taxon>
        <taxon>Gammaproteobacteria</taxon>
        <taxon>Enterobacterales</taxon>
        <taxon>Yersiniaceae</taxon>
        <taxon>Yersinia</taxon>
    </lineage>
</organism>
<dbReference type="EMBL" id="UHJC01000002">
    <property type="protein sequence ID" value="SUQ39508.1"/>
    <property type="molecule type" value="Genomic_DNA"/>
</dbReference>
<dbReference type="AlphaFoldDB" id="A0A380SC66"/>
<name>A0A380SC66_YERPU</name>
<proteinExistence type="predicted"/>
<protein>
    <submittedName>
        <fullName evidence="1">Uncharacterized protein</fullName>
    </submittedName>
</protein>
<evidence type="ECO:0000313" key="1">
    <source>
        <dbReference type="EMBL" id="SUQ39508.1"/>
    </source>
</evidence>
<accession>A0A380SC66</accession>